<accession>A0ACA9QEN3</accession>
<feature type="non-terminal residue" evidence="1">
    <location>
        <position position="52"/>
    </location>
</feature>
<name>A0ACA9QEN3_9GLOM</name>
<organism evidence="1 2">
    <name type="scientific">Acaulospora colombiana</name>
    <dbReference type="NCBI Taxonomy" id="27376"/>
    <lineage>
        <taxon>Eukaryota</taxon>
        <taxon>Fungi</taxon>
        <taxon>Fungi incertae sedis</taxon>
        <taxon>Mucoromycota</taxon>
        <taxon>Glomeromycotina</taxon>
        <taxon>Glomeromycetes</taxon>
        <taxon>Diversisporales</taxon>
        <taxon>Acaulosporaceae</taxon>
        <taxon>Acaulospora</taxon>
    </lineage>
</organism>
<evidence type="ECO:0000313" key="1">
    <source>
        <dbReference type="EMBL" id="CAG8747931.1"/>
    </source>
</evidence>
<keyword evidence="2" id="KW-1185">Reference proteome</keyword>
<gene>
    <name evidence="1" type="ORF">ACOLOM_LOCUS12543</name>
</gene>
<sequence>MEPKIIRNEIQRIADETYQRLREGEDVTTAIPIFQVIETREFGRKFIDILKR</sequence>
<protein>
    <submittedName>
        <fullName evidence="1">3375_t:CDS:1</fullName>
    </submittedName>
</protein>
<evidence type="ECO:0000313" key="2">
    <source>
        <dbReference type="Proteomes" id="UP000789525"/>
    </source>
</evidence>
<comment type="caution">
    <text evidence="1">The sequence shown here is derived from an EMBL/GenBank/DDBJ whole genome shotgun (WGS) entry which is preliminary data.</text>
</comment>
<reference evidence="1" key="1">
    <citation type="submission" date="2021-06" db="EMBL/GenBank/DDBJ databases">
        <authorList>
            <person name="Kallberg Y."/>
            <person name="Tangrot J."/>
            <person name="Rosling A."/>
        </authorList>
    </citation>
    <scope>NUCLEOTIDE SEQUENCE</scope>
    <source>
        <strain evidence="1">CL356</strain>
    </source>
</reference>
<dbReference type="EMBL" id="CAJVPT010051505">
    <property type="protein sequence ID" value="CAG8747931.1"/>
    <property type="molecule type" value="Genomic_DNA"/>
</dbReference>
<proteinExistence type="predicted"/>
<dbReference type="Proteomes" id="UP000789525">
    <property type="component" value="Unassembled WGS sequence"/>
</dbReference>